<proteinExistence type="inferred from homology"/>
<evidence type="ECO:0000256" key="9">
    <source>
        <dbReference type="ARBA" id="ARBA00023139"/>
    </source>
</evidence>
<dbReference type="GO" id="GO:0016020">
    <property type="term" value="C:membrane"/>
    <property type="evidence" value="ECO:0007669"/>
    <property type="project" value="UniProtKB-SubCell"/>
</dbReference>
<name>A0A158FZG1_CABSO</name>
<dbReference type="InterPro" id="IPR031381">
    <property type="entry name" value="YtcA"/>
</dbReference>
<evidence type="ECO:0000256" key="8">
    <source>
        <dbReference type="ARBA" id="ARBA00023136"/>
    </source>
</evidence>
<dbReference type="Proteomes" id="UP000054893">
    <property type="component" value="Unassembled WGS sequence"/>
</dbReference>
<comment type="similarity">
    <text evidence="2">Belongs to the YtcA family.</text>
</comment>
<dbReference type="RefSeq" id="WP_208603261.1">
    <property type="nucleotide sequence ID" value="NZ_FCOC02000004.1"/>
</dbReference>
<evidence type="ECO:0000256" key="3">
    <source>
        <dbReference type="ARBA" id="ARBA00021237"/>
    </source>
</evidence>
<evidence type="ECO:0000256" key="11">
    <source>
        <dbReference type="SAM" id="Phobius"/>
    </source>
</evidence>
<accession>A0A158FZG1</accession>
<evidence type="ECO:0000313" key="12">
    <source>
        <dbReference type="EMBL" id="SAL25027.1"/>
    </source>
</evidence>
<comment type="subcellular location">
    <subcellularLocation>
        <location evidence="1">Membrane</location>
        <topology evidence="1">Multi-pass membrane protein</topology>
    </subcellularLocation>
</comment>
<evidence type="ECO:0000256" key="10">
    <source>
        <dbReference type="ARBA" id="ARBA00023288"/>
    </source>
</evidence>
<sequence>MAVSERHGAMRVISTAAISALLETGCVNSPSVNLLGAYFPDWLFCIVAGVVLTVVIHQILARLPDSRRFGPSAVIYPTLVMLLALVTWLIFFQQSA</sequence>
<keyword evidence="10" id="KW-0449">Lipoprotein</keyword>
<keyword evidence="6" id="KW-0732">Signal</keyword>
<evidence type="ECO:0000256" key="1">
    <source>
        <dbReference type="ARBA" id="ARBA00004141"/>
    </source>
</evidence>
<reference evidence="12 13" key="1">
    <citation type="submission" date="2016-01" db="EMBL/GenBank/DDBJ databases">
        <authorList>
            <person name="Oliw E.H."/>
        </authorList>
    </citation>
    <scope>NUCLEOTIDE SEQUENCE [LARGE SCALE GENOMIC DNA]</scope>
    <source>
        <strain evidence="12">LMG 22029</strain>
    </source>
</reference>
<evidence type="ECO:0000256" key="6">
    <source>
        <dbReference type="ARBA" id="ARBA00022729"/>
    </source>
</evidence>
<feature type="transmembrane region" description="Helical" evidence="11">
    <location>
        <begin position="42"/>
        <end position="61"/>
    </location>
</feature>
<evidence type="ECO:0000256" key="2">
    <source>
        <dbReference type="ARBA" id="ARBA00008208"/>
    </source>
</evidence>
<dbReference type="AlphaFoldDB" id="A0A158FZG1"/>
<evidence type="ECO:0000256" key="5">
    <source>
        <dbReference type="ARBA" id="ARBA00022692"/>
    </source>
</evidence>
<organism evidence="12 13">
    <name type="scientific">Caballeronia sordidicola</name>
    <name type="common">Burkholderia sordidicola</name>
    <dbReference type="NCBI Taxonomy" id="196367"/>
    <lineage>
        <taxon>Bacteria</taxon>
        <taxon>Pseudomonadati</taxon>
        <taxon>Pseudomonadota</taxon>
        <taxon>Betaproteobacteria</taxon>
        <taxon>Burkholderiales</taxon>
        <taxon>Burkholderiaceae</taxon>
        <taxon>Caballeronia</taxon>
    </lineage>
</organism>
<keyword evidence="4" id="KW-1003">Cell membrane</keyword>
<keyword evidence="8 11" id="KW-0472">Membrane</keyword>
<evidence type="ECO:0000256" key="4">
    <source>
        <dbReference type="ARBA" id="ARBA00022475"/>
    </source>
</evidence>
<keyword evidence="9" id="KW-0564">Palmitate</keyword>
<evidence type="ECO:0000256" key="7">
    <source>
        <dbReference type="ARBA" id="ARBA00022989"/>
    </source>
</evidence>
<keyword evidence="5 11" id="KW-0812">Transmembrane</keyword>
<dbReference type="EMBL" id="FCOC02000004">
    <property type="protein sequence ID" value="SAL25027.1"/>
    <property type="molecule type" value="Genomic_DNA"/>
</dbReference>
<evidence type="ECO:0000313" key="13">
    <source>
        <dbReference type="Proteomes" id="UP000054893"/>
    </source>
</evidence>
<feature type="transmembrane region" description="Helical" evidence="11">
    <location>
        <begin position="73"/>
        <end position="91"/>
    </location>
</feature>
<keyword evidence="7 11" id="KW-1133">Transmembrane helix</keyword>
<protein>
    <recommendedName>
        <fullName evidence="3">Uncharacterized protein YtcA</fullName>
    </recommendedName>
</protein>
<dbReference type="Pfam" id="PF17090">
    <property type="entry name" value="Ytca"/>
    <property type="match status" value="1"/>
</dbReference>
<gene>
    <name evidence="12" type="ORF">AWB64_01997</name>
</gene>